<dbReference type="AlphaFoldDB" id="A0A329C2W4"/>
<evidence type="ECO:0000256" key="1">
    <source>
        <dbReference type="SAM" id="Phobius"/>
    </source>
</evidence>
<name>A0A329C2W4_9BURK</name>
<dbReference type="RefSeq" id="WP_111932796.1">
    <property type="nucleotide sequence ID" value="NZ_CADFFP010000014.1"/>
</dbReference>
<accession>A0A329C2W4</accession>
<reference evidence="2 3" key="1">
    <citation type="submission" date="2018-06" db="EMBL/GenBank/DDBJ databases">
        <title>Genomic Encyclopedia of Type Strains, Phase III (KMG-III): the genomes of soil and plant-associated and newly described type strains.</title>
        <authorList>
            <person name="Whitman W."/>
        </authorList>
    </citation>
    <scope>NUCLEOTIDE SEQUENCE [LARGE SCALE GENOMIC DNA]</scope>
    <source>
        <strain evidence="2 3">LMG 23644</strain>
    </source>
</reference>
<keyword evidence="1" id="KW-0472">Membrane</keyword>
<gene>
    <name evidence="2" type="ORF">BX591_11168</name>
</gene>
<dbReference type="Proteomes" id="UP000248918">
    <property type="component" value="Unassembled WGS sequence"/>
</dbReference>
<proteinExistence type="predicted"/>
<protein>
    <submittedName>
        <fullName evidence="2">Uncharacterized protein</fullName>
    </submittedName>
</protein>
<sequence>MSSLNVRPYAAASQGSLDDTRHRASLVGRQAARRRTLTLALASSAVAAIAIGAGLPSMGIAVYLAATLPFAFFS</sequence>
<evidence type="ECO:0000313" key="2">
    <source>
        <dbReference type="EMBL" id="RAS28789.1"/>
    </source>
</evidence>
<dbReference type="OrthoDB" id="9113572at2"/>
<keyword evidence="1" id="KW-0812">Transmembrane</keyword>
<organism evidence="2 3">
    <name type="scientific">Paraburkholderia bryophila</name>
    <dbReference type="NCBI Taxonomy" id="420952"/>
    <lineage>
        <taxon>Bacteria</taxon>
        <taxon>Pseudomonadati</taxon>
        <taxon>Pseudomonadota</taxon>
        <taxon>Betaproteobacteria</taxon>
        <taxon>Burkholderiales</taxon>
        <taxon>Burkholderiaceae</taxon>
        <taxon>Paraburkholderia</taxon>
    </lineage>
</organism>
<dbReference type="EMBL" id="QLTK01000011">
    <property type="protein sequence ID" value="RAS28789.1"/>
    <property type="molecule type" value="Genomic_DNA"/>
</dbReference>
<evidence type="ECO:0000313" key="3">
    <source>
        <dbReference type="Proteomes" id="UP000248918"/>
    </source>
</evidence>
<feature type="transmembrane region" description="Helical" evidence="1">
    <location>
        <begin position="39"/>
        <end position="66"/>
    </location>
</feature>
<comment type="caution">
    <text evidence="2">The sequence shown here is derived from an EMBL/GenBank/DDBJ whole genome shotgun (WGS) entry which is preliminary data.</text>
</comment>
<keyword evidence="1" id="KW-1133">Transmembrane helix</keyword>